<dbReference type="VEuPathDB" id="FungiDB:SPRG_03823"/>
<dbReference type="GeneID" id="24126303"/>
<reference evidence="2 3" key="1">
    <citation type="journal article" date="2013" name="PLoS Genet.">
        <title>Distinctive expansion of potential virulence genes in the genome of the oomycete fish pathogen Saprolegnia parasitica.</title>
        <authorList>
            <person name="Jiang R.H."/>
            <person name="de Bruijn I."/>
            <person name="Haas B.J."/>
            <person name="Belmonte R."/>
            <person name="Lobach L."/>
            <person name="Christie J."/>
            <person name="van den Ackerveken G."/>
            <person name="Bottin A."/>
            <person name="Bulone V."/>
            <person name="Diaz-Moreno S.M."/>
            <person name="Dumas B."/>
            <person name="Fan L."/>
            <person name="Gaulin E."/>
            <person name="Govers F."/>
            <person name="Grenville-Briggs L.J."/>
            <person name="Horner N.R."/>
            <person name="Levin J.Z."/>
            <person name="Mammella M."/>
            <person name="Meijer H.J."/>
            <person name="Morris P."/>
            <person name="Nusbaum C."/>
            <person name="Oome S."/>
            <person name="Phillips A.J."/>
            <person name="van Rooyen D."/>
            <person name="Rzeszutek E."/>
            <person name="Saraiva M."/>
            <person name="Secombes C.J."/>
            <person name="Seidl M.F."/>
            <person name="Snel B."/>
            <person name="Stassen J.H."/>
            <person name="Sykes S."/>
            <person name="Tripathy S."/>
            <person name="van den Berg H."/>
            <person name="Vega-Arreguin J.C."/>
            <person name="Wawra S."/>
            <person name="Young S.K."/>
            <person name="Zeng Q."/>
            <person name="Dieguez-Uribeondo J."/>
            <person name="Russ C."/>
            <person name="Tyler B.M."/>
            <person name="van West P."/>
        </authorList>
    </citation>
    <scope>NUCLEOTIDE SEQUENCE [LARGE SCALE GENOMIC DNA]</scope>
    <source>
        <strain evidence="2 3">CBS 223.65</strain>
    </source>
</reference>
<keyword evidence="3" id="KW-1185">Reference proteome</keyword>
<dbReference type="AlphaFoldDB" id="A0A067CPR5"/>
<feature type="domain" description="DDE-1" evidence="1">
    <location>
        <begin position="33"/>
        <end position="119"/>
    </location>
</feature>
<dbReference type="EMBL" id="KK583198">
    <property type="protein sequence ID" value="KDO31205.1"/>
    <property type="molecule type" value="Genomic_DNA"/>
</dbReference>
<evidence type="ECO:0000313" key="3">
    <source>
        <dbReference type="Proteomes" id="UP000030745"/>
    </source>
</evidence>
<dbReference type="KEGG" id="spar:SPRG_03823"/>
<dbReference type="RefSeq" id="XP_012197810.1">
    <property type="nucleotide sequence ID" value="XM_012342420.1"/>
</dbReference>
<organism evidence="2 3">
    <name type="scientific">Saprolegnia parasitica (strain CBS 223.65)</name>
    <dbReference type="NCBI Taxonomy" id="695850"/>
    <lineage>
        <taxon>Eukaryota</taxon>
        <taxon>Sar</taxon>
        <taxon>Stramenopiles</taxon>
        <taxon>Oomycota</taxon>
        <taxon>Saprolegniomycetes</taxon>
        <taxon>Saprolegniales</taxon>
        <taxon>Saprolegniaceae</taxon>
        <taxon>Saprolegnia</taxon>
    </lineage>
</organism>
<dbReference type="OrthoDB" id="79237at2759"/>
<proteinExistence type="predicted"/>
<name>A0A067CPR5_SAPPC</name>
<accession>A0A067CPR5</accession>
<evidence type="ECO:0000259" key="1">
    <source>
        <dbReference type="Pfam" id="PF03184"/>
    </source>
</evidence>
<protein>
    <recommendedName>
        <fullName evidence="1">DDE-1 domain-containing protein</fullName>
    </recommendedName>
</protein>
<dbReference type="GO" id="GO:0003676">
    <property type="term" value="F:nucleic acid binding"/>
    <property type="evidence" value="ECO:0007669"/>
    <property type="project" value="InterPro"/>
</dbReference>
<gene>
    <name evidence="2" type="ORF">SPRG_03823</name>
</gene>
<dbReference type="Pfam" id="PF03184">
    <property type="entry name" value="DDE_1"/>
    <property type="match status" value="1"/>
</dbReference>
<dbReference type="Proteomes" id="UP000030745">
    <property type="component" value="Unassembled WGS sequence"/>
</dbReference>
<sequence>MVPRAAFVTWHHTNPDELALRASTAHFYVPQRPSKEINVILHRVPPGYTWIAQPADVVWNHTLKNRIRKRWIENLRTQIAKHKLHGGKFPLKPPNRTELAAWVQDAWDLLQPSTIKNGFKKCHLSAHDPSLTGEEDDAISCLDASLLESLVALNISTDVNEEEDFLNGIEDPPAVV</sequence>
<dbReference type="InterPro" id="IPR004875">
    <property type="entry name" value="DDE_SF_endonuclease_dom"/>
</dbReference>
<evidence type="ECO:0000313" key="2">
    <source>
        <dbReference type="EMBL" id="KDO31205.1"/>
    </source>
</evidence>